<dbReference type="PANTHER" id="PTHR38768:SF1">
    <property type="entry name" value="UPF0502 PROTEIN YCEH"/>
    <property type="match status" value="1"/>
</dbReference>
<dbReference type="Pfam" id="PF04337">
    <property type="entry name" value="DUF480"/>
    <property type="match status" value="1"/>
</dbReference>
<dbReference type="InterPro" id="IPR036390">
    <property type="entry name" value="WH_DNA-bd_sf"/>
</dbReference>
<keyword evidence="4" id="KW-1185">Reference proteome</keyword>
<evidence type="ECO:0000313" key="3">
    <source>
        <dbReference type="EMBL" id="VTR91368.1"/>
    </source>
</evidence>
<protein>
    <submittedName>
        <fullName evidence="3">Uncharacterized protein</fullName>
    </submittedName>
</protein>
<evidence type="ECO:0000313" key="4">
    <source>
        <dbReference type="Proteomes" id="UP000464178"/>
    </source>
</evidence>
<gene>
    <name evidence="3" type="ORF">SOIL9_63460</name>
</gene>
<dbReference type="InterPro" id="IPR007432">
    <property type="entry name" value="DUF480"/>
</dbReference>
<feature type="coiled-coil region" evidence="1">
    <location>
        <begin position="233"/>
        <end position="260"/>
    </location>
</feature>
<dbReference type="Gene3D" id="1.10.10.10">
    <property type="entry name" value="Winged helix-like DNA-binding domain superfamily/Winged helix DNA-binding domain"/>
    <property type="match status" value="2"/>
</dbReference>
<dbReference type="SUPFAM" id="SSF46785">
    <property type="entry name" value="Winged helix' DNA-binding domain"/>
    <property type="match status" value="2"/>
</dbReference>
<proteinExistence type="predicted"/>
<feature type="compositionally biased region" description="Pro residues" evidence="2">
    <location>
        <begin position="22"/>
        <end position="34"/>
    </location>
</feature>
<sequence>MSLRAVAFSEKVVAMSSDASPAPQPQPEPPPPAWEPLSPLDRRILGVLVEKQKTSKTADSYPLSLNALVTGCNQKSNRDPVFELDEIEVEEGLDALQERGLVTRVTGGRVDRFRHELYAVWTSAGPELAVLAELLLRGAQTKGDLRTRAARMAPIDSLDMLDEVLEPLVKRKLVVYLTEPDRRGAVVTHGFHTANEITQLKALHAGAPVSVSDPGTPVLRSAPAPSPAADAKLTAAVAEIDALKERVAILEAQLADVRKQLGLSPA</sequence>
<accession>A0A6P2CQP8</accession>
<dbReference type="KEGG" id="gms:SOIL9_63460"/>
<organism evidence="3 4">
    <name type="scientific">Gemmata massiliana</name>
    <dbReference type="NCBI Taxonomy" id="1210884"/>
    <lineage>
        <taxon>Bacteria</taxon>
        <taxon>Pseudomonadati</taxon>
        <taxon>Planctomycetota</taxon>
        <taxon>Planctomycetia</taxon>
        <taxon>Gemmatales</taxon>
        <taxon>Gemmataceae</taxon>
        <taxon>Gemmata</taxon>
    </lineage>
</organism>
<reference evidence="3 4" key="1">
    <citation type="submission" date="2019-05" db="EMBL/GenBank/DDBJ databases">
        <authorList>
            <consortium name="Science for Life Laboratories"/>
        </authorList>
    </citation>
    <scope>NUCLEOTIDE SEQUENCE [LARGE SCALE GENOMIC DNA]</scope>
    <source>
        <strain evidence="3">Soil9</strain>
    </source>
</reference>
<dbReference type="PANTHER" id="PTHR38768">
    <property type="entry name" value="UPF0502 PROTEIN YCEH"/>
    <property type="match status" value="1"/>
</dbReference>
<evidence type="ECO:0000256" key="2">
    <source>
        <dbReference type="SAM" id="MobiDB-lite"/>
    </source>
</evidence>
<dbReference type="EMBL" id="LR593886">
    <property type="protein sequence ID" value="VTR91368.1"/>
    <property type="molecule type" value="Genomic_DNA"/>
</dbReference>
<dbReference type="AlphaFoldDB" id="A0A6P2CQP8"/>
<dbReference type="InterPro" id="IPR036388">
    <property type="entry name" value="WH-like_DNA-bd_sf"/>
</dbReference>
<evidence type="ECO:0000256" key="1">
    <source>
        <dbReference type="SAM" id="Coils"/>
    </source>
</evidence>
<name>A0A6P2CQP8_9BACT</name>
<feature type="region of interest" description="Disordered" evidence="2">
    <location>
        <begin position="14"/>
        <end position="37"/>
    </location>
</feature>
<keyword evidence="1" id="KW-0175">Coiled coil</keyword>
<dbReference type="Proteomes" id="UP000464178">
    <property type="component" value="Chromosome"/>
</dbReference>